<dbReference type="Gene3D" id="2.20.110.10">
    <property type="entry name" value="Histone H3 K4-specific methyltransferase SET7/9 N-terminal domain"/>
    <property type="match status" value="1"/>
</dbReference>
<organism evidence="2 3">
    <name type="scientific">Entomomonas asaccharolytica</name>
    <dbReference type="NCBI Taxonomy" id="2785331"/>
    <lineage>
        <taxon>Bacteria</taxon>
        <taxon>Pseudomonadati</taxon>
        <taxon>Pseudomonadota</taxon>
        <taxon>Gammaproteobacteria</taxon>
        <taxon>Pseudomonadales</taxon>
        <taxon>Pseudomonadaceae</taxon>
        <taxon>Entomomonas</taxon>
    </lineage>
</organism>
<dbReference type="KEGG" id="eaz:JHT90_09925"/>
<reference evidence="2 3" key="1">
    <citation type="submission" date="2021-01" db="EMBL/GenBank/DDBJ databases">
        <title>Entomomonas sp. F2A isolated from a house cricket (Acheta domesticus).</title>
        <authorList>
            <person name="Spergser J."/>
            <person name="Busse H.-J."/>
        </authorList>
    </citation>
    <scope>NUCLEOTIDE SEQUENCE [LARGE SCALE GENOMIC DNA]</scope>
    <source>
        <strain evidence="2 3">F2A</strain>
    </source>
</reference>
<dbReference type="RefSeq" id="WP_201090621.1">
    <property type="nucleotide sequence ID" value="NZ_CP067393.1"/>
</dbReference>
<evidence type="ECO:0000256" key="1">
    <source>
        <dbReference type="SAM" id="SignalP"/>
    </source>
</evidence>
<evidence type="ECO:0008006" key="4">
    <source>
        <dbReference type="Google" id="ProtNLM"/>
    </source>
</evidence>
<feature type="signal peptide" evidence="1">
    <location>
        <begin position="1"/>
        <end position="22"/>
    </location>
</feature>
<evidence type="ECO:0000313" key="3">
    <source>
        <dbReference type="Proteomes" id="UP000595278"/>
    </source>
</evidence>
<name>A0A974RXD4_9GAMM</name>
<keyword evidence="3" id="KW-1185">Reference proteome</keyword>
<dbReference type="AlphaFoldDB" id="A0A974RXD4"/>
<feature type="chain" id="PRO_5037882809" description="Toxin-antitoxin system YwqK family antitoxin" evidence="1">
    <location>
        <begin position="23"/>
        <end position="213"/>
    </location>
</feature>
<dbReference type="Proteomes" id="UP000595278">
    <property type="component" value="Chromosome"/>
</dbReference>
<dbReference type="PROSITE" id="PS51257">
    <property type="entry name" value="PROKAR_LIPOPROTEIN"/>
    <property type="match status" value="1"/>
</dbReference>
<sequence>MLTLLFRSVALGCIALLITACTQIPQLVENTTIAYFDERGNNISKPSPRGSYRQLLKIQSNGYLVQSFFVNTNTKQTDPFIIHNKEDLTAIDPLSIDGFFVQWHRNGQKAGSGHFINGKRQGTFTEWTEQGTKWAEMQFENDLANGKANLWYEDGSKYIEGQYLAGKEEGEWRIWQQNGPIRFKATFVQGSIISAVDANGKPINLSKDDFTTK</sequence>
<evidence type="ECO:0000313" key="2">
    <source>
        <dbReference type="EMBL" id="QQP84724.1"/>
    </source>
</evidence>
<keyword evidence="1" id="KW-0732">Signal</keyword>
<dbReference type="SUPFAM" id="SSF82185">
    <property type="entry name" value="Histone H3 K4-specific methyltransferase SET7/9 N-terminal domain"/>
    <property type="match status" value="1"/>
</dbReference>
<protein>
    <recommendedName>
        <fullName evidence="4">Toxin-antitoxin system YwqK family antitoxin</fullName>
    </recommendedName>
</protein>
<gene>
    <name evidence="2" type="ORF">JHT90_09925</name>
</gene>
<dbReference type="EMBL" id="CP067393">
    <property type="protein sequence ID" value="QQP84724.1"/>
    <property type="molecule type" value="Genomic_DNA"/>
</dbReference>
<accession>A0A974RXD4</accession>
<proteinExistence type="predicted"/>